<comment type="caution">
    <text evidence="2">The sequence shown here is derived from an EMBL/GenBank/DDBJ whole genome shotgun (WGS) entry which is preliminary data.</text>
</comment>
<evidence type="ECO:0000313" key="3">
    <source>
        <dbReference type="Proteomes" id="UP001432322"/>
    </source>
</evidence>
<dbReference type="EMBL" id="BTSY01000002">
    <property type="protein sequence ID" value="GMT13988.1"/>
    <property type="molecule type" value="Genomic_DNA"/>
</dbReference>
<keyword evidence="1" id="KW-0472">Membrane</keyword>
<keyword evidence="3" id="KW-1185">Reference proteome</keyword>
<feature type="non-terminal residue" evidence="2">
    <location>
        <position position="1"/>
    </location>
</feature>
<reference evidence="2" key="1">
    <citation type="submission" date="2023-10" db="EMBL/GenBank/DDBJ databases">
        <title>Genome assembly of Pristionchus species.</title>
        <authorList>
            <person name="Yoshida K."/>
            <person name="Sommer R.J."/>
        </authorList>
    </citation>
    <scope>NUCLEOTIDE SEQUENCE</scope>
    <source>
        <strain evidence="2">RS5133</strain>
    </source>
</reference>
<evidence type="ECO:0000256" key="1">
    <source>
        <dbReference type="SAM" id="Phobius"/>
    </source>
</evidence>
<feature type="transmembrane region" description="Helical" evidence="1">
    <location>
        <begin position="76"/>
        <end position="99"/>
    </location>
</feature>
<proteinExistence type="predicted"/>
<accession>A0AAV5V6P9</accession>
<dbReference type="AlphaFoldDB" id="A0AAV5V6P9"/>
<protein>
    <recommendedName>
        <fullName evidence="4">Vomeronasal type-1 receptor</fullName>
    </recommendedName>
</protein>
<keyword evidence="1" id="KW-1133">Transmembrane helix</keyword>
<sequence length="103" mass="11531">WTSMPATVHQLSFAGGTLLINIIICIIIMQMRKEYAAKMKGRPEQGLLLSSFISLLMHLANDILLTLISITRIGTLSYFIALTIAIATTLPFWTMMTFAHSMR</sequence>
<gene>
    <name evidence="2" type="ORF">PFISCL1PPCAC_5285</name>
</gene>
<evidence type="ECO:0008006" key="4">
    <source>
        <dbReference type="Google" id="ProtNLM"/>
    </source>
</evidence>
<feature type="non-terminal residue" evidence="2">
    <location>
        <position position="103"/>
    </location>
</feature>
<feature type="transmembrane region" description="Helical" evidence="1">
    <location>
        <begin position="6"/>
        <end position="27"/>
    </location>
</feature>
<name>A0AAV5V6P9_9BILA</name>
<organism evidence="2 3">
    <name type="scientific">Pristionchus fissidentatus</name>
    <dbReference type="NCBI Taxonomy" id="1538716"/>
    <lineage>
        <taxon>Eukaryota</taxon>
        <taxon>Metazoa</taxon>
        <taxon>Ecdysozoa</taxon>
        <taxon>Nematoda</taxon>
        <taxon>Chromadorea</taxon>
        <taxon>Rhabditida</taxon>
        <taxon>Rhabditina</taxon>
        <taxon>Diplogasteromorpha</taxon>
        <taxon>Diplogasteroidea</taxon>
        <taxon>Neodiplogasteridae</taxon>
        <taxon>Pristionchus</taxon>
    </lineage>
</organism>
<evidence type="ECO:0000313" key="2">
    <source>
        <dbReference type="EMBL" id="GMT13988.1"/>
    </source>
</evidence>
<keyword evidence="1" id="KW-0812">Transmembrane</keyword>
<dbReference type="Proteomes" id="UP001432322">
    <property type="component" value="Unassembled WGS sequence"/>
</dbReference>
<feature type="transmembrane region" description="Helical" evidence="1">
    <location>
        <begin position="47"/>
        <end position="70"/>
    </location>
</feature>